<keyword evidence="3" id="KW-0175">Coiled coil</keyword>
<dbReference type="RefSeq" id="WP_215890818.1">
    <property type="nucleotide sequence ID" value="NZ_JABBHS010000516.1"/>
</dbReference>
<dbReference type="InterPro" id="IPR019499">
    <property type="entry name" value="Val-tRNA_synth_tRNA-bd"/>
</dbReference>
<feature type="coiled-coil region" evidence="3">
    <location>
        <begin position="37"/>
        <end position="64"/>
    </location>
</feature>
<evidence type="ECO:0000313" key="5">
    <source>
        <dbReference type="EMBL" id="MBU2724812.1"/>
    </source>
</evidence>
<dbReference type="GO" id="GO:0004832">
    <property type="term" value="F:valine-tRNA ligase activity"/>
    <property type="evidence" value="ECO:0007669"/>
    <property type="project" value="InterPro"/>
</dbReference>
<dbReference type="EMBL" id="JABBHS010000516">
    <property type="protein sequence ID" value="MBU2724812.1"/>
    <property type="molecule type" value="Genomic_DNA"/>
</dbReference>
<dbReference type="GO" id="GO:0006438">
    <property type="term" value="P:valyl-tRNA aminoacylation"/>
    <property type="evidence" value="ECO:0007669"/>
    <property type="project" value="InterPro"/>
</dbReference>
<organism evidence="5 6">
    <name type="scientific">Acidithiobacillus ferridurans</name>
    <dbReference type="NCBI Taxonomy" id="1232575"/>
    <lineage>
        <taxon>Bacteria</taxon>
        <taxon>Pseudomonadati</taxon>
        <taxon>Pseudomonadota</taxon>
        <taxon>Acidithiobacillia</taxon>
        <taxon>Acidithiobacillales</taxon>
        <taxon>Acidithiobacillaceae</taxon>
        <taxon>Acidithiobacillus</taxon>
    </lineage>
</organism>
<dbReference type="InterPro" id="IPR037118">
    <property type="entry name" value="Val-tRNA_synth_C_sf"/>
</dbReference>
<comment type="caution">
    <text evidence="5">The sequence shown here is derived from an EMBL/GenBank/DDBJ whole genome shotgun (WGS) entry which is preliminary data.</text>
</comment>
<accession>A0A8X8GEC7</accession>
<dbReference type="Proteomes" id="UP000887300">
    <property type="component" value="Unassembled WGS sequence"/>
</dbReference>
<dbReference type="InterPro" id="IPR010978">
    <property type="entry name" value="tRNA-bd_arm"/>
</dbReference>
<dbReference type="AlphaFoldDB" id="A0A8X8GEC7"/>
<sequence>EQTRLAKEQQRLEQDRAKTVAKLGQESFRSRAPAEVVAKEEERLREVDAALLQLEEQARRLASL</sequence>
<keyword evidence="2" id="KW-0067">ATP-binding</keyword>
<gene>
    <name evidence="5" type="ORF">HF568_16795</name>
</gene>
<dbReference type="Gene3D" id="1.10.287.380">
    <property type="entry name" value="Valyl-tRNA synthetase, C-terminal domain"/>
    <property type="match status" value="1"/>
</dbReference>
<keyword evidence="1" id="KW-0547">Nucleotide-binding</keyword>
<evidence type="ECO:0000256" key="3">
    <source>
        <dbReference type="SAM" id="Coils"/>
    </source>
</evidence>
<feature type="non-terminal residue" evidence="5">
    <location>
        <position position="1"/>
    </location>
</feature>
<evidence type="ECO:0000256" key="1">
    <source>
        <dbReference type="ARBA" id="ARBA00022741"/>
    </source>
</evidence>
<evidence type="ECO:0000313" key="6">
    <source>
        <dbReference type="Proteomes" id="UP000887300"/>
    </source>
</evidence>
<evidence type="ECO:0000256" key="2">
    <source>
        <dbReference type="ARBA" id="ARBA00022840"/>
    </source>
</evidence>
<name>A0A8X8GEC7_ACIFI</name>
<dbReference type="SUPFAM" id="SSF46589">
    <property type="entry name" value="tRNA-binding arm"/>
    <property type="match status" value="1"/>
</dbReference>
<evidence type="ECO:0000259" key="4">
    <source>
        <dbReference type="Pfam" id="PF10458"/>
    </source>
</evidence>
<proteinExistence type="predicted"/>
<protein>
    <recommendedName>
        <fullName evidence="4">Valyl-tRNA synthetase tRNA-binding arm domain-containing protein</fullName>
    </recommendedName>
</protein>
<dbReference type="Pfam" id="PF10458">
    <property type="entry name" value="Val_tRNA-synt_C"/>
    <property type="match status" value="1"/>
</dbReference>
<dbReference type="GO" id="GO:0005737">
    <property type="term" value="C:cytoplasm"/>
    <property type="evidence" value="ECO:0007669"/>
    <property type="project" value="InterPro"/>
</dbReference>
<reference evidence="5" key="1">
    <citation type="journal article" date="2021" name="ISME J.">
        <title>Genomic evolution of the class Acidithiobacillia: deep-branching Proteobacteria living in extreme acidic conditions.</title>
        <authorList>
            <person name="Moya-Beltran A."/>
            <person name="Beard S."/>
            <person name="Rojas-Villalobos C."/>
            <person name="Issotta F."/>
            <person name="Gallardo Y."/>
            <person name="Ulloa R."/>
            <person name="Giaveno A."/>
            <person name="Degli Esposti M."/>
            <person name="Johnson D.B."/>
            <person name="Quatrini R."/>
        </authorList>
    </citation>
    <scope>NUCLEOTIDE SEQUENCE</scope>
    <source>
        <strain evidence="5">DSM 583</strain>
    </source>
</reference>
<feature type="domain" description="Valyl-tRNA synthetase tRNA-binding arm" evidence="4">
    <location>
        <begin position="1"/>
        <end position="61"/>
    </location>
</feature>
<dbReference type="GO" id="GO:0005524">
    <property type="term" value="F:ATP binding"/>
    <property type="evidence" value="ECO:0007669"/>
    <property type="project" value="UniProtKB-KW"/>
</dbReference>